<evidence type="ECO:0000313" key="2">
    <source>
        <dbReference type="EMBL" id="MEC0231188.1"/>
    </source>
</evidence>
<accession>A0ABU6GAF7</accession>
<comment type="caution">
    <text evidence="2">The sequence shown here is derived from an EMBL/GenBank/DDBJ whole genome shotgun (WGS) entry which is preliminary data.</text>
</comment>
<feature type="region of interest" description="Disordered" evidence="1">
    <location>
        <begin position="1418"/>
        <end position="1449"/>
    </location>
</feature>
<dbReference type="RefSeq" id="WP_326075135.1">
    <property type="nucleotide sequence ID" value="NZ_JARLKY010000088.1"/>
</dbReference>
<keyword evidence="3" id="KW-1185">Reference proteome</keyword>
<feature type="compositionally biased region" description="Low complexity" evidence="1">
    <location>
        <begin position="15"/>
        <end position="25"/>
    </location>
</feature>
<feature type="compositionally biased region" description="Basic and acidic residues" evidence="1">
    <location>
        <begin position="1434"/>
        <end position="1443"/>
    </location>
</feature>
<evidence type="ECO:0000256" key="1">
    <source>
        <dbReference type="SAM" id="MobiDB-lite"/>
    </source>
</evidence>
<feature type="compositionally biased region" description="Low complexity" evidence="1">
    <location>
        <begin position="459"/>
        <end position="469"/>
    </location>
</feature>
<feature type="compositionally biased region" description="Polar residues" evidence="1">
    <location>
        <begin position="1421"/>
        <end position="1431"/>
    </location>
</feature>
<feature type="region of interest" description="Disordered" evidence="1">
    <location>
        <begin position="436"/>
        <end position="470"/>
    </location>
</feature>
<reference evidence="2 3" key="1">
    <citation type="submission" date="2023-03" db="EMBL/GenBank/DDBJ databases">
        <title>Bacillus Genome Sequencing.</title>
        <authorList>
            <person name="Dunlap C."/>
        </authorList>
    </citation>
    <scope>NUCLEOTIDE SEQUENCE [LARGE SCALE GENOMIC DNA]</scope>
    <source>
        <strain evidence="2 3">BD-533</strain>
    </source>
</reference>
<evidence type="ECO:0008006" key="4">
    <source>
        <dbReference type="Google" id="ProtNLM"/>
    </source>
</evidence>
<gene>
    <name evidence="2" type="ORF">P4I72_29235</name>
</gene>
<protein>
    <recommendedName>
        <fullName evidence="4">Large polyvalent protein associated domain-containing protein</fullName>
    </recommendedName>
</protein>
<feature type="region of interest" description="Disordered" evidence="1">
    <location>
        <begin position="292"/>
        <end position="315"/>
    </location>
</feature>
<name>A0ABU6GAF7_9BACL</name>
<evidence type="ECO:0000313" key="3">
    <source>
        <dbReference type="Proteomes" id="UP001338137"/>
    </source>
</evidence>
<organism evidence="2 3">
    <name type="scientific">Paenibacillus alba</name>
    <dbReference type="NCBI Taxonomy" id="1197127"/>
    <lineage>
        <taxon>Bacteria</taxon>
        <taxon>Bacillati</taxon>
        <taxon>Bacillota</taxon>
        <taxon>Bacilli</taxon>
        <taxon>Bacillales</taxon>
        <taxon>Paenibacillaceae</taxon>
        <taxon>Paenibacillus</taxon>
    </lineage>
</organism>
<dbReference type="EMBL" id="JARLKY010000088">
    <property type="protein sequence ID" value="MEC0231188.1"/>
    <property type="molecule type" value="Genomic_DNA"/>
</dbReference>
<feature type="compositionally biased region" description="Polar residues" evidence="1">
    <location>
        <begin position="28"/>
        <end position="49"/>
    </location>
</feature>
<feature type="region of interest" description="Disordered" evidence="1">
    <location>
        <begin position="1"/>
        <end position="64"/>
    </location>
</feature>
<sequence>MAIDTSKYLSGGSSGSSPTPSTSKKSNIDTGSYLSNSGPSAESINSRGSAESDESRLVSQSREISSPAKSKFSIPALDYVNEKVSNIGNLLNRAAISGADAIGLNQVKNRLGDGPSFVSDIFKDNAAPAVTTAEKAADIIGNLYGFTAPAMGAYATGGKLVGGALAKFAPNAPKLLQAIGRGAGAGLAYGAANEGLDAAVGSEDKSLGDRLKSVGTDAALFAAGDGALSALGSGIKAIASKYAGTKIGDALGRLTGQGVRSAETAPQDVLALPQGRGEARLNAAMERSNLRPNEDPILASGRVRNPEPLGLPEPNIAAPTKARLETRPNEYTSKFENLVNTANKMKFTPGRELEELESLWSQMAGPKDPALNELIDLAYPKQVSKVSADSLSKAKALQRSREVAGVPNKVRSMDDRYQPVVNEAVAPRQRVGFAEAPSAQAEIIPPQRRFAPTESTLTQQQPTIRNQQQVSDVVPALRSSEENLAARERGFAETVRASNKTPSNFKEKLKAMYTPITEEQTLAKANLRLSNDIEEAASFVMGKERFSAEKAATAQRLIDHFNSQGNYQRAVDIAEKVAEEATNSGQAIQALSLFNRLTPDGVLYRAQRIAKNINTSSPVWAKKVEVTEAMGKNIKELSDVTQRMTGVKDISNDVMNILERAKAGEKLGESDSATLKRFVTESKQFIQETSKPPKAPKPPQQIKDARVRDNVLSFLEQKEKEALERRAGRRNRFNSTPLDEWADMAIIGAAKLARGTVKFADWSEQMIRDLGEEVRPHLGNLYERAREAFEQSSKKVTAQTIDRAEKLTEKVIKDNQLAPHEAESLRDLAKNVSALSGEEKRLASQDLQVILKNLDKPSMLKKISSLQTQAQLLNPKTQVRNALGNELFYRIERLNKMVATPIDIARSKITGGDRTVTFKTNNQGQYWENFMRGLKAGWKGANVNGLETQYDLASPAFKSKYNPLTYTEKALGAALKSFDTAAYMRAYNNTLGEQATLRAINEGQAGNKQLIQKYIRESDENLMNIANEYGKYATFQDNNVISKGMTALKKGLNAGKEFGIGDLVLKYPKTPGALLMRALEYSPAGFVRSAAIAARPWLKKEVNTAEATQALSRAIIGTFGLSGLGYFLLDKGVLTGQASKDKDVRDLQRSAGQGQYQVNLSALARLAKSGFNPEAAKLKEGDNLYTYDWMQPVSMAISMGANIDSNMKEGKQKFSGLPGTIYNSAEGSLGTLTEQSVLSGIKSAAQGSPGQTVTDKIIDIVSGIPSSFVPTGVNQIRQLMDNKKRETYSTDKLQASLNPAIAKIPGLADKLPQQFDTLGNPKQTQQKNSAFNVLFNPGNSSKYELSPEAKLIVDLINESGDEAVAPRVPGKTITVDGQSVKLNGDQFSRLQQLQGEETKRLLDKKNVTSGSLKNRLERVGSINTDAGSNARRQLVKEFPELKPPKKATR</sequence>
<proteinExistence type="predicted"/>
<dbReference type="Proteomes" id="UP001338137">
    <property type="component" value="Unassembled WGS sequence"/>
</dbReference>